<comment type="caution">
    <text evidence="1">The sequence shown here is derived from an EMBL/GenBank/DDBJ whole genome shotgun (WGS) entry which is preliminary data.</text>
</comment>
<dbReference type="EMBL" id="QOHO01000009">
    <property type="protein sequence ID" value="RFZ80547.1"/>
    <property type="molecule type" value="Genomic_DNA"/>
</dbReference>
<evidence type="ECO:0000313" key="2">
    <source>
        <dbReference type="Proteomes" id="UP000260680"/>
    </source>
</evidence>
<dbReference type="RefSeq" id="WP_117415438.1">
    <property type="nucleotide sequence ID" value="NZ_QOHO01000009.1"/>
</dbReference>
<gene>
    <name evidence="1" type="ORF">DS742_02355</name>
</gene>
<reference evidence="1 2" key="1">
    <citation type="submission" date="2018-07" db="EMBL/GenBank/DDBJ databases">
        <title>New species, Clostridium PI-S10-A1B.</title>
        <authorList>
            <person name="Krishna G."/>
            <person name="Summeta K."/>
            <person name="Shikha S."/>
            <person name="Prabhu P.B."/>
            <person name="Suresh K."/>
        </authorList>
    </citation>
    <scope>NUCLEOTIDE SEQUENCE [LARGE SCALE GENOMIC DNA]</scope>
    <source>
        <strain evidence="1 2">PI-S10-A1B</strain>
    </source>
</reference>
<proteinExistence type="predicted"/>
<sequence length="178" mass="20474">MKLRIRKGLFSWKLQDENGATLAKICNKKLGGSAKKIIDAKGNTIFTTDIVNLPKQTESWNRADSRKYMIYKDTQPVATANLFFATNPERTKTQSFTLCPPKADKMEVESSYGIWVVQRQKNNGLNITHDDTSIGIISPFFSFKPIFLELSEKYEITFWASIYMLVEYMMHEDDLIVI</sequence>
<dbReference type="OrthoDB" id="2086135at2"/>
<organism evidence="1 2">
    <name type="scientific">Lacrimispora amygdalina</name>
    <dbReference type="NCBI Taxonomy" id="253257"/>
    <lineage>
        <taxon>Bacteria</taxon>
        <taxon>Bacillati</taxon>
        <taxon>Bacillota</taxon>
        <taxon>Clostridia</taxon>
        <taxon>Lachnospirales</taxon>
        <taxon>Lachnospiraceae</taxon>
        <taxon>Lacrimispora</taxon>
    </lineage>
</organism>
<dbReference type="AlphaFoldDB" id="A0A3E2NHS1"/>
<protein>
    <submittedName>
        <fullName evidence="1">Uncharacterized protein</fullName>
    </submittedName>
</protein>
<dbReference type="Proteomes" id="UP000260680">
    <property type="component" value="Unassembled WGS sequence"/>
</dbReference>
<evidence type="ECO:0000313" key="1">
    <source>
        <dbReference type="EMBL" id="RFZ80547.1"/>
    </source>
</evidence>
<accession>A0A3E2NHS1</accession>
<name>A0A3E2NHS1_9FIRM</name>